<comment type="caution">
    <text evidence="2">The sequence shown here is derived from an EMBL/GenBank/DDBJ whole genome shotgun (WGS) entry which is preliminary data.</text>
</comment>
<dbReference type="Proteomes" id="UP000783287">
    <property type="component" value="Unassembled WGS sequence"/>
</dbReference>
<dbReference type="InterPro" id="IPR051532">
    <property type="entry name" value="Ester_Hydrolysis_Enzymes"/>
</dbReference>
<dbReference type="Pfam" id="PF13472">
    <property type="entry name" value="Lipase_GDSL_2"/>
    <property type="match status" value="1"/>
</dbReference>
<evidence type="ECO:0000259" key="1">
    <source>
        <dbReference type="Pfam" id="PF13472"/>
    </source>
</evidence>
<dbReference type="AlphaFoldDB" id="A0A955L5J6"/>
<dbReference type="PANTHER" id="PTHR30383:SF5">
    <property type="entry name" value="SGNH HYDROLASE-TYPE ESTERASE DOMAIN-CONTAINING PROTEIN"/>
    <property type="match status" value="1"/>
</dbReference>
<protein>
    <recommendedName>
        <fullName evidence="1">SGNH hydrolase-type esterase domain-containing protein</fullName>
    </recommendedName>
</protein>
<dbReference type="GO" id="GO:0004622">
    <property type="term" value="F:phosphatidylcholine lysophospholipase activity"/>
    <property type="evidence" value="ECO:0007669"/>
    <property type="project" value="TreeGrafter"/>
</dbReference>
<evidence type="ECO:0000313" key="2">
    <source>
        <dbReference type="EMBL" id="MCA9383434.1"/>
    </source>
</evidence>
<gene>
    <name evidence="2" type="ORF">KC909_03650</name>
</gene>
<evidence type="ECO:0000313" key="3">
    <source>
        <dbReference type="Proteomes" id="UP000783287"/>
    </source>
</evidence>
<dbReference type="EMBL" id="JAGQLK010000069">
    <property type="protein sequence ID" value="MCA9383434.1"/>
    <property type="molecule type" value="Genomic_DNA"/>
</dbReference>
<accession>A0A955L5J6</accession>
<reference evidence="2" key="1">
    <citation type="submission" date="2020-04" db="EMBL/GenBank/DDBJ databases">
        <authorList>
            <person name="Zhang T."/>
        </authorList>
    </citation>
    <scope>NUCLEOTIDE SEQUENCE</scope>
    <source>
        <strain evidence="2">HKST-UBA14</strain>
    </source>
</reference>
<dbReference type="InterPro" id="IPR013830">
    <property type="entry name" value="SGNH_hydro"/>
</dbReference>
<organism evidence="2 3">
    <name type="scientific">Candidatus Dojkabacteria bacterium</name>
    <dbReference type="NCBI Taxonomy" id="2099670"/>
    <lineage>
        <taxon>Bacteria</taxon>
        <taxon>Candidatus Dojkabacteria</taxon>
    </lineage>
</organism>
<dbReference type="InterPro" id="IPR036514">
    <property type="entry name" value="SGNH_hydro_sf"/>
</dbReference>
<sequence length="202" mass="23201">MARICIFGDSIARGNSDYIYGGWGQLLSNYTERNFEDLSIYNLSVDGETSREILNRFQQEASHREPYAVIFAYGTNDSAILSSTKENQVSQSQFVENTKALIELAQTLNLQVVFLGLLSVNEEMTNPIPWDEERNYHNQELQTYNRLLKNICEECECVFIDVIHEIEPRSLPDGLHPDTQAHQKLFEIIKATLIDKKILPNK</sequence>
<name>A0A955L5J6_9BACT</name>
<feature type="domain" description="SGNH hydrolase-type esterase" evidence="1">
    <location>
        <begin position="6"/>
        <end position="183"/>
    </location>
</feature>
<proteinExistence type="predicted"/>
<dbReference type="Gene3D" id="3.40.50.1110">
    <property type="entry name" value="SGNH hydrolase"/>
    <property type="match status" value="1"/>
</dbReference>
<dbReference type="PANTHER" id="PTHR30383">
    <property type="entry name" value="THIOESTERASE 1/PROTEASE 1/LYSOPHOSPHOLIPASE L1"/>
    <property type="match status" value="1"/>
</dbReference>
<dbReference type="SUPFAM" id="SSF52266">
    <property type="entry name" value="SGNH hydrolase"/>
    <property type="match status" value="1"/>
</dbReference>
<reference evidence="2" key="2">
    <citation type="journal article" date="2021" name="Microbiome">
        <title>Successional dynamics and alternative stable states in a saline activated sludge microbial community over 9 years.</title>
        <authorList>
            <person name="Wang Y."/>
            <person name="Ye J."/>
            <person name="Ju F."/>
            <person name="Liu L."/>
            <person name="Boyd J.A."/>
            <person name="Deng Y."/>
            <person name="Parks D.H."/>
            <person name="Jiang X."/>
            <person name="Yin X."/>
            <person name="Woodcroft B.J."/>
            <person name="Tyson G.W."/>
            <person name="Hugenholtz P."/>
            <person name="Polz M.F."/>
            <person name="Zhang T."/>
        </authorList>
    </citation>
    <scope>NUCLEOTIDE SEQUENCE</scope>
    <source>
        <strain evidence="2">HKST-UBA14</strain>
    </source>
</reference>